<name>A0AAP0PLC4_9MAGN</name>
<proteinExistence type="predicted"/>
<dbReference type="EMBL" id="JBBNAE010000002">
    <property type="protein sequence ID" value="KAK9146844.1"/>
    <property type="molecule type" value="Genomic_DNA"/>
</dbReference>
<reference evidence="1 2" key="1">
    <citation type="submission" date="2024-01" db="EMBL/GenBank/DDBJ databases">
        <title>Genome assemblies of Stephania.</title>
        <authorList>
            <person name="Yang L."/>
        </authorList>
    </citation>
    <scope>NUCLEOTIDE SEQUENCE [LARGE SCALE GENOMIC DNA]</scope>
    <source>
        <strain evidence="1">QJT</strain>
        <tissue evidence="1">Leaf</tissue>
    </source>
</reference>
<evidence type="ECO:0000313" key="2">
    <source>
        <dbReference type="Proteomes" id="UP001417504"/>
    </source>
</evidence>
<dbReference type="Proteomes" id="UP001417504">
    <property type="component" value="Unassembled WGS sequence"/>
</dbReference>
<accession>A0AAP0PLC4</accession>
<gene>
    <name evidence="1" type="ORF">Sjap_006747</name>
</gene>
<evidence type="ECO:0000313" key="1">
    <source>
        <dbReference type="EMBL" id="KAK9146844.1"/>
    </source>
</evidence>
<keyword evidence="2" id="KW-1185">Reference proteome</keyword>
<protein>
    <submittedName>
        <fullName evidence="1">Uncharacterized protein</fullName>
    </submittedName>
</protein>
<comment type="caution">
    <text evidence="1">The sequence shown here is derived from an EMBL/GenBank/DDBJ whole genome shotgun (WGS) entry which is preliminary data.</text>
</comment>
<sequence>MPLCGHRFVLHSRSKTISQTHKLSKLYSINKNLHITNQPWDLYIDTTTY</sequence>
<dbReference type="AlphaFoldDB" id="A0AAP0PLC4"/>
<organism evidence="1 2">
    <name type="scientific">Stephania japonica</name>
    <dbReference type="NCBI Taxonomy" id="461633"/>
    <lineage>
        <taxon>Eukaryota</taxon>
        <taxon>Viridiplantae</taxon>
        <taxon>Streptophyta</taxon>
        <taxon>Embryophyta</taxon>
        <taxon>Tracheophyta</taxon>
        <taxon>Spermatophyta</taxon>
        <taxon>Magnoliopsida</taxon>
        <taxon>Ranunculales</taxon>
        <taxon>Menispermaceae</taxon>
        <taxon>Menispermoideae</taxon>
        <taxon>Cissampelideae</taxon>
        <taxon>Stephania</taxon>
    </lineage>
</organism>